<keyword evidence="3" id="KW-1185">Reference proteome</keyword>
<protein>
    <submittedName>
        <fullName evidence="2">Uncharacterized protein</fullName>
    </submittedName>
</protein>
<accession>A0ABR0FSJ9</accession>
<evidence type="ECO:0000313" key="2">
    <source>
        <dbReference type="EMBL" id="KAK4645970.1"/>
    </source>
</evidence>
<organism evidence="2 3">
    <name type="scientific">Podospora bellae-mahoneyi</name>
    <dbReference type="NCBI Taxonomy" id="2093777"/>
    <lineage>
        <taxon>Eukaryota</taxon>
        <taxon>Fungi</taxon>
        <taxon>Dikarya</taxon>
        <taxon>Ascomycota</taxon>
        <taxon>Pezizomycotina</taxon>
        <taxon>Sordariomycetes</taxon>
        <taxon>Sordariomycetidae</taxon>
        <taxon>Sordariales</taxon>
        <taxon>Podosporaceae</taxon>
        <taxon>Podospora</taxon>
    </lineage>
</organism>
<sequence>MMLWILLFPTLLLGLAFAQPSLKERSCSEQAYLHSADCTELIAEYADNYTSEYVTLEPGHCDIKMPKLCEGFFCNVSPTKVSIIKKDKLIDSLLNFTCHVESALAATWVNEDKENPLNFTFMYWDPDFTPPAVLHPRDDPPKLPPNVLCFELGFKPAFAQWTEDCQSVFDTLASQYTTNYTFNSPKDYIWIMNEKCSAILYQSAFNKSIPIPDVPMQTVVSWTKDYIFDHCINTNKSGAVWGVGDNTTFPFGGLKTEFLPSSIAVRTWWEIMGWHSHAELPSGANDSIIAANLSSRSSSESKVPRRSVSSGCFNATELIKNIFDSVTGFTPSFLGNITFPTAPIMQDDCQEAINMLQDGYINEDGGRVYNFTDLTPSMRFLYNSCVLAIWNTSPNTTVPNVDMATVSKYAQDHIFNECISKDLSGLWNGIGEDAGSSLRTLLMPMRYFELMRGINQEGGFLPLITISDPQIREILEGFED</sequence>
<comment type="caution">
    <text evidence="2">The sequence shown here is derived from an EMBL/GenBank/DDBJ whole genome shotgun (WGS) entry which is preliminary data.</text>
</comment>
<keyword evidence="1" id="KW-0732">Signal</keyword>
<name>A0ABR0FSJ9_9PEZI</name>
<feature type="chain" id="PRO_5045789774" evidence="1">
    <location>
        <begin position="19"/>
        <end position="480"/>
    </location>
</feature>
<dbReference type="EMBL" id="JAFFGZ010000004">
    <property type="protein sequence ID" value="KAK4645970.1"/>
    <property type="molecule type" value="Genomic_DNA"/>
</dbReference>
<feature type="signal peptide" evidence="1">
    <location>
        <begin position="1"/>
        <end position="18"/>
    </location>
</feature>
<proteinExistence type="predicted"/>
<dbReference type="RefSeq" id="XP_062734946.1">
    <property type="nucleotide sequence ID" value="XM_062876357.1"/>
</dbReference>
<gene>
    <name evidence="2" type="ORF">QC761_206265</name>
</gene>
<dbReference type="Proteomes" id="UP001322138">
    <property type="component" value="Unassembled WGS sequence"/>
</dbReference>
<evidence type="ECO:0000256" key="1">
    <source>
        <dbReference type="SAM" id="SignalP"/>
    </source>
</evidence>
<evidence type="ECO:0000313" key="3">
    <source>
        <dbReference type="Proteomes" id="UP001322138"/>
    </source>
</evidence>
<reference evidence="2 3" key="1">
    <citation type="journal article" date="2023" name="bioRxiv">
        <title>High-quality genome assemblies of four members of thePodospora anserinaspecies complex.</title>
        <authorList>
            <person name="Ament-Velasquez S.L."/>
            <person name="Vogan A.A."/>
            <person name="Wallerman O."/>
            <person name="Hartmann F."/>
            <person name="Gautier V."/>
            <person name="Silar P."/>
            <person name="Giraud T."/>
            <person name="Johannesson H."/>
        </authorList>
    </citation>
    <scope>NUCLEOTIDE SEQUENCE [LARGE SCALE GENOMIC DNA]</scope>
    <source>
        <strain evidence="2 3">CBS 112042</strain>
    </source>
</reference>
<dbReference type="GeneID" id="87895839"/>